<evidence type="ECO:0000313" key="2">
    <source>
        <dbReference type="Proteomes" id="UP001341259"/>
    </source>
</evidence>
<organism evidence="1 2">
    <name type="scientific">Streptomyces violaceus</name>
    <name type="common">Streptomyces venezuelae</name>
    <dbReference type="NCBI Taxonomy" id="1936"/>
    <lineage>
        <taxon>Bacteria</taxon>
        <taxon>Bacillati</taxon>
        <taxon>Actinomycetota</taxon>
        <taxon>Actinomycetes</taxon>
        <taxon>Kitasatosporales</taxon>
        <taxon>Streptomycetaceae</taxon>
        <taxon>Streptomyces</taxon>
    </lineage>
</organism>
<dbReference type="RefSeq" id="WP_328336796.1">
    <property type="nucleotide sequence ID" value="NZ_CP107906.1"/>
</dbReference>
<dbReference type="Proteomes" id="UP001341259">
    <property type="component" value="Chromosome"/>
</dbReference>
<protein>
    <submittedName>
        <fullName evidence="1">Uncharacterized protein</fullName>
    </submittedName>
</protein>
<gene>
    <name evidence="1" type="ORF">OHB29_04660</name>
</gene>
<proteinExistence type="predicted"/>
<reference evidence="1 2" key="1">
    <citation type="submission" date="2022-10" db="EMBL/GenBank/DDBJ databases">
        <title>The complete genomes of actinobacterial strains from the NBC collection.</title>
        <authorList>
            <person name="Joergensen T.S."/>
            <person name="Alvarez Arevalo M."/>
            <person name="Sterndorff E.B."/>
            <person name="Faurdal D."/>
            <person name="Vuksanovic O."/>
            <person name="Mourched A.-S."/>
            <person name="Charusanti P."/>
            <person name="Shaw S."/>
            <person name="Blin K."/>
            <person name="Weber T."/>
        </authorList>
    </citation>
    <scope>NUCLEOTIDE SEQUENCE [LARGE SCALE GENOMIC DNA]</scope>
    <source>
        <strain evidence="1 2">NBC_00456</strain>
    </source>
</reference>
<name>A0ABZ1NLK7_STRVL</name>
<keyword evidence="2" id="KW-1185">Reference proteome</keyword>
<evidence type="ECO:0000313" key="1">
    <source>
        <dbReference type="EMBL" id="WUG92374.1"/>
    </source>
</evidence>
<dbReference type="EMBL" id="CP107906">
    <property type="protein sequence ID" value="WUG92374.1"/>
    <property type="molecule type" value="Genomic_DNA"/>
</dbReference>
<accession>A0ABZ1NLK7</accession>
<sequence length="160" mass="17144">MTATVILLAGARHLTEPGIVPGTLYDLAVNIAEGPVVVRHGACPGERSADQAASDWINDLGARYGLTDDPMPADWDHCAPDCPTDAGHRRRKRPGDVAHPGLLPDYCPTAGPRRNAGMVAKLPRPAWMLAFPEPGQPNYGTRNCIRLAEQAGIRVHEITA</sequence>